<dbReference type="PROSITE" id="PS00217">
    <property type="entry name" value="SUGAR_TRANSPORT_2"/>
    <property type="match status" value="1"/>
</dbReference>
<feature type="transmembrane region" description="Helical" evidence="7">
    <location>
        <begin position="315"/>
        <end position="336"/>
    </location>
</feature>
<dbReference type="SUPFAM" id="SSF103473">
    <property type="entry name" value="MFS general substrate transporter"/>
    <property type="match status" value="1"/>
</dbReference>
<dbReference type="Gene3D" id="1.20.1250.20">
    <property type="entry name" value="MFS general substrate transporter like domains"/>
    <property type="match status" value="2"/>
</dbReference>
<evidence type="ECO:0000313" key="9">
    <source>
        <dbReference type="EMBL" id="ACI15729.1"/>
    </source>
</evidence>
<name>B6D947_ACIHW</name>
<keyword evidence="3" id="KW-1003">Cell membrane</keyword>
<keyword evidence="2" id="KW-0813">Transport</keyword>
<feature type="transmembrane region" description="Helical" evidence="7">
    <location>
        <begin position="63"/>
        <end position="85"/>
    </location>
</feature>
<evidence type="ECO:0000259" key="8">
    <source>
        <dbReference type="PROSITE" id="PS50850"/>
    </source>
</evidence>
<proteinExistence type="predicted"/>
<feature type="transmembrane region" description="Helical" evidence="7">
    <location>
        <begin position="249"/>
        <end position="272"/>
    </location>
</feature>
<evidence type="ECO:0000256" key="6">
    <source>
        <dbReference type="ARBA" id="ARBA00023136"/>
    </source>
</evidence>
<evidence type="ECO:0000256" key="1">
    <source>
        <dbReference type="ARBA" id="ARBA00004651"/>
    </source>
</evidence>
<dbReference type="PROSITE" id="PS50850">
    <property type="entry name" value="MFS"/>
    <property type="match status" value="1"/>
</dbReference>
<dbReference type="InterPro" id="IPR005829">
    <property type="entry name" value="Sugar_transporter_CS"/>
</dbReference>
<evidence type="ECO:0000256" key="7">
    <source>
        <dbReference type="SAM" id="Phobius"/>
    </source>
</evidence>
<feature type="transmembrane region" description="Helical" evidence="7">
    <location>
        <begin position="122"/>
        <end position="147"/>
    </location>
</feature>
<dbReference type="PANTHER" id="PTHR43045">
    <property type="entry name" value="SHIKIMATE TRANSPORTER"/>
    <property type="match status" value="1"/>
</dbReference>
<evidence type="ECO:0000256" key="4">
    <source>
        <dbReference type="ARBA" id="ARBA00022692"/>
    </source>
</evidence>
<protein>
    <submittedName>
        <fullName evidence="9">Putative transmembrane protein</fullName>
    </submittedName>
</protein>
<evidence type="ECO:0000256" key="3">
    <source>
        <dbReference type="ARBA" id="ARBA00022475"/>
    </source>
</evidence>
<feature type="transmembrane region" description="Helical" evidence="7">
    <location>
        <begin position="97"/>
        <end position="116"/>
    </location>
</feature>
<sequence>MEPHKNLGEKNMKSVKLPPRFIRAVIILSTIGVAIHAYDLFALGIISTEIWPYVFFKKATNSAIALSILAYAAVLAGRPLGGVVFGHFGDRLGRKFSMFWTLLISGTAMLLITLMPPIGITAIILIAVLRFIQGMGGGGNLGSSIVLSYEYAEKGERAGYLLSFILASIILGIILGVLGVLISERLESEAFLLTYGWRILTGIGAVTVILSAYLRTRIVESLDFKEVLRSGEIEKNPIKTAFKKCWRNIILITLAIEYFPVILNFLLYPYSIELMENSGYNESIVTLTFLIASISAYAMTIVGGHLADKYGWKKVVLLSAIGSLASIPVLFIHSLFALFPVYILSSIGWGAMGVIPSTFAVNLRNTSTGAVFGLISSFPAVLLIAVLPTLISIYGVTGSLIPVSIITSVITIASIMSILSIVRRDKESPASRFLKTTIGE</sequence>
<geneLocation type="plasmid" evidence="9">
    <name>pAH1</name>
</geneLocation>
<keyword evidence="6 7" id="KW-0472">Membrane</keyword>
<feature type="transmembrane region" description="Helical" evidence="7">
    <location>
        <begin position="284"/>
        <end position="303"/>
    </location>
</feature>
<feature type="transmembrane region" description="Helical" evidence="7">
    <location>
        <begin position="370"/>
        <end position="394"/>
    </location>
</feature>
<reference evidence="9" key="1">
    <citation type="journal article" date="2008" name="Mol. Microbiol.">
        <title>Novel archaeal plasmid pAH1 and its interactions with the lipothrixvirus AFV1.</title>
        <authorList>
            <person name="Basta T."/>
            <person name="Smyth J."/>
            <person name="Forterre P."/>
            <person name="Prangishvili D."/>
            <person name="Peng X."/>
        </authorList>
    </citation>
    <scope>NUCLEOTIDE SEQUENCE</scope>
    <source>
        <strain evidence="9">W1</strain>
        <plasmid evidence="9">pAH1</plasmid>
    </source>
</reference>
<feature type="transmembrane region" description="Helical" evidence="7">
    <location>
        <begin position="342"/>
        <end position="363"/>
    </location>
</feature>
<dbReference type="InterPro" id="IPR036259">
    <property type="entry name" value="MFS_trans_sf"/>
</dbReference>
<feature type="domain" description="Major facilitator superfamily (MFS) profile" evidence="8">
    <location>
        <begin position="25"/>
        <end position="426"/>
    </location>
</feature>
<accession>B6D947</accession>
<organism evidence="9">
    <name type="scientific">Acidianus hospitalis (strain W1)</name>
    <dbReference type="NCBI Taxonomy" id="933801"/>
    <lineage>
        <taxon>Archaea</taxon>
        <taxon>Thermoproteota</taxon>
        <taxon>Thermoprotei</taxon>
        <taxon>Sulfolobales</taxon>
        <taxon>Sulfolobaceae</taxon>
        <taxon>Acidianus</taxon>
    </lineage>
</organism>
<dbReference type="GO" id="GO:0005886">
    <property type="term" value="C:plasma membrane"/>
    <property type="evidence" value="ECO:0007669"/>
    <property type="project" value="UniProtKB-SubCell"/>
</dbReference>
<keyword evidence="9" id="KW-0614">Plasmid</keyword>
<dbReference type="GO" id="GO:0022857">
    <property type="term" value="F:transmembrane transporter activity"/>
    <property type="evidence" value="ECO:0007669"/>
    <property type="project" value="InterPro"/>
</dbReference>
<dbReference type="EMBL" id="EU881703">
    <property type="protein sequence ID" value="ACI15729.1"/>
    <property type="molecule type" value="Genomic_DNA"/>
</dbReference>
<dbReference type="Pfam" id="PF07690">
    <property type="entry name" value="MFS_1"/>
    <property type="match status" value="1"/>
</dbReference>
<dbReference type="InterPro" id="IPR020846">
    <property type="entry name" value="MFS_dom"/>
</dbReference>
<evidence type="ECO:0000256" key="2">
    <source>
        <dbReference type="ARBA" id="ARBA00022448"/>
    </source>
</evidence>
<dbReference type="InterPro" id="IPR011701">
    <property type="entry name" value="MFS"/>
</dbReference>
<dbReference type="PANTHER" id="PTHR43045:SF1">
    <property type="entry name" value="SHIKIMATE TRANSPORTER"/>
    <property type="match status" value="1"/>
</dbReference>
<feature type="transmembrane region" description="Helical" evidence="7">
    <location>
        <begin position="195"/>
        <end position="214"/>
    </location>
</feature>
<comment type="subcellular location">
    <subcellularLocation>
        <location evidence="1">Cell membrane</location>
        <topology evidence="1">Multi-pass membrane protein</topology>
    </subcellularLocation>
</comment>
<keyword evidence="4 7" id="KW-0812">Transmembrane</keyword>
<keyword evidence="5 7" id="KW-1133">Transmembrane helix</keyword>
<feature type="transmembrane region" description="Helical" evidence="7">
    <location>
        <begin position="159"/>
        <end position="183"/>
    </location>
</feature>
<feature type="transmembrane region" description="Helical" evidence="7">
    <location>
        <begin position="400"/>
        <end position="422"/>
    </location>
</feature>
<feature type="transmembrane region" description="Helical" evidence="7">
    <location>
        <begin position="21"/>
        <end position="43"/>
    </location>
</feature>
<dbReference type="AlphaFoldDB" id="B6D947"/>
<evidence type="ECO:0000256" key="5">
    <source>
        <dbReference type="ARBA" id="ARBA00022989"/>
    </source>
</evidence>